<dbReference type="InterPro" id="IPR000182">
    <property type="entry name" value="GNAT_dom"/>
</dbReference>
<feature type="region of interest" description="Disordered" evidence="1">
    <location>
        <begin position="98"/>
        <end position="118"/>
    </location>
</feature>
<feature type="compositionally biased region" description="Basic and acidic residues" evidence="1">
    <location>
        <begin position="108"/>
        <end position="118"/>
    </location>
</feature>
<organism evidence="3 4">
    <name type="scientific">Mycena rosella</name>
    <name type="common">Pink bonnet</name>
    <name type="synonym">Agaricus rosellus</name>
    <dbReference type="NCBI Taxonomy" id="1033263"/>
    <lineage>
        <taxon>Eukaryota</taxon>
        <taxon>Fungi</taxon>
        <taxon>Dikarya</taxon>
        <taxon>Basidiomycota</taxon>
        <taxon>Agaricomycotina</taxon>
        <taxon>Agaricomycetes</taxon>
        <taxon>Agaricomycetidae</taxon>
        <taxon>Agaricales</taxon>
        <taxon>Marasmiineae</taxon>
        <taxon>Mycenaceae</taxon>
        <taxon>Mycena</taxon>
    </lineage>
</organism>
<dbReference type="Pfam" id="PF00583">
    <property type="entry name" value="Acetyltransf_1"/>
    <property type="match status" value="1"/>
</dbReference>
<dbReference type="PANTHER" id="PTHR42791:SF2">
    <property type="entry name" value="N-ACETYLTRANSFERASE DOMAIN-CONTAINING PROTEIN"/>
    <property type="match status" value="1"/>
</dbReference>
<protein>
    <submittedName>
        <fullName evidence="3">Acyl-CoA N-acyltransferase</fullName>
    </submittedName>
</protein>
<dbReference type="GO" id="GO:0016747">
    <property type="term" value="F:acyltransferase activity, transferring groups other than amino-acyl groups"/>
    <property type="evidence" value="ECO:0007669"/>
    <property type="project" value="InterPro"/>
</dbReference>
<dbReference type="PROSITE" id="PS51186">
    <property type="entry name" value="GNAT"/>
    <property type="match status" value="1"/>
</dbReference>
<dbReference type="PANTHER" id="PTHR42791">
    <property type="entry name" value="GNAT FAMILY ACETYLTRANSFERASE"/>
    <property type="match status" value="1"/>
</dbReference>
<dbReference type="InterPro" id="IPR016181">
    <property type="entry name" value="Acyl_CoA_acyltransferase"/>
</dbReference>
<evidence type="ECO:0000313" key="4">
    <source>
        <dbReference type="Proteomes" id="UP001221757"/>
    </source>
</evidence>
<feature type="domain" description="N-acetyltransferase" evidence="2">
    <location>
        <begin position="75"/>
        <end position="226"/>
    </location>
</feature>
<comment type="caution">
    <text evidence="3">The sequence shown here is derived from an EMBL/GenBank/DDBJ whole genome shotgun (WGS) entry which is preliminary data.</text>
</comment>
<dbReference type="InterPro" id="IPR052523">
    <property type="entry name" value="Trichothecene_AcTrans"/>
</dbReference>
<evidence type="ECO:0000256" key="1">
    <source>
        <dbReference type="SAM" id="MobiDB-lite"/>
    </source>
</evidence>
<gene>
    <name evidence="3" type="ORF">B0H17DRAFT_1069128</name>
</gene>
<sequence>MTTSINSASPSYHIRAAELPDVPAMAALSADGFTTDRNTMVKAMGPDPYDHKATMEMLLPSWMALDPATRGWTVVAVETATGEVAGWVSWGRAGYVPRAPSAEPAPPFDHDEHERKAQADPDPLARLNRLSGANFKRWMDTKLMPPASGKERCLYVSSISVAPKHQGRGVGQLLAQTGMAEADKDGVEIWVHGSEAAGKLFPKLGWKVIGTYDLDLDEYAIAPPPNGDAKWGHYVFQYMLYTPKPKA</sequence>
<accession>A0AAD7DFE5</accession>
<dbReference type="Gene3D" id="3.40.630.30">
    <property type="match status" value="1"/>
</dbReference>
<dbReference type="EMBL" id="JARKIE010000081">
    <property type="protein sequence ID" value="KAJ7688193.1"/>
    <property type="molecule type" value="Genomic_DNA"/>
</dbReference>
<proteinExistence type="predicted"/>
<dbReference type="CDD" id="cd04301">
    <property type="entry name" value="NAT_SF"/>
    <property type="match status" value="1"/>
</dbReference>
<evidence type="ECO:0000259" key="2">
    <source>
        <dbReference type="PROSITE" id="PS51186"/>
    </source>
</evidence>
<evidence type="ECO:0000313" key="3">
    <source>
        <dbReference type="EMBL" id="KAJ7688193.1"/>
    </source>
</evidence>
<keyword evidence="4" id="KW-1185">Reference proteome</keyword>
<dbReference type="Proteomes" id="UP001221757">
    <property type="component" value="Unassembled WGS sequence"/>
</dbReference>
<dbReference type="AlphaFoldDB" id="A0AAD7DFE5"/>
<name>A0AAD7DFE5_MYCRO</name>
<reference evidence="3" key="1">
    <citation type="submission" date="2023-03" db="EMBL/GenBank/DDBJ databases">
        <title>Massive genome expansion in bonnet fungi (Mycena s.s.) driven by repeated elements and novel gene families across ecological guilds.</title>
        <authorList>
            <consortium name="Lawrence Berkeley National Laboratory"/>
            <person name="Harder C.B."/>
            <person name="Miyauchi S."/>
            <person name="Viragh M."/>
            <person name="Kuo A."/>
            <person name="Thoen E."/>
            <person name="Andreopoulos B."/>
            <person name="Lu D."/>
            <person name="Skrede I."/>
            <person name="Drula E."/>
            <person name="Henrissat B."/>
            <person name="Morin E."/>
            <person name="Kohler A."/>
            <person name="Barry K."/>
            <person name="LaButti K."/>
            <person name="Morin E."/>
            <person name="Salamov A."/>
            <person name="Lipzen A."/>
            <person name="Mereny Z."/>
            <person name="Hegedus B."/>
            <person name="Baldrian P."/>
            <person name="Stursova M."/>
            <person name="Weitz H."/>
            <person name="Taylor A."/>
            <person name="Grigoriev I.V."/>
            <person name="Nagy L.G."/>
            <person name="Martin F."/>
            <person name="Kauserud H."/>
        </authorList>
    </citation>
    <scope>NUCLEOTIDE SEQUENCE</scope>
    <source>
        <strain evidence="3">CBHHK067</strain>
    </source>
</reference>
<dbReference type="SUPFAM" id="SSF55729">
    <property type="entry name" value="Acyl-CoA N-acyltransferases (Nat)"/>
    <property type="match status" value="1"/>
</dbReference>